<feature type="domain" description="Xylanolytic transcriptional activator regulatory" evidence="8">
    <location>
        <begin position="234"/>
        <end position="459"/>
    </location>
</feature>
<dbReference type="InterPro" id="IPR051059">
    <property type="entry name" value="VerF-like"/>
</dbReference>
<dbReference type="PANTHER" id="PTHR40626:SF11">
    <property type="entry name" value="ZINC FINGER PROTEIN YPR022C"/>
    <property type="match status" value="1"/>
</dbReference>
<dbReference type="GO" id="GO:0005634">
    <property type="term" value="C:nucleus"/>
    <property type="evidence" value="ECO:0007669"/>
    <property type="project" value="UniProtKB-SubCell"/>
</dbReference>
<feature type="region of interest" description="Disordered" evidence="7">
    <location>
        <begin position="1"/>
        <end position="56"/>
    </location>
</feature>
<evidence type="ECO:0000313" key="10">
    <source>
        <dbReference type="Proteomes" id="UP001212997"/>
    </source>
</evidence>
<keyword evidence="6" id="KW-0539">Nucleus</keyword>
<evidence type="ECO:0000313" key="9">
    <source>
        <dbReference type="EMBL" id="KAJ3487681.1"/>
    </source>
</evidence>
<comment type="caution">
    <text evidence="9">The sequence shown here is derived from an EMBL/GenBank/DDBJ whole genome shotgun (WGS) entry which is preliminary data.</text>
</comment>
<dbReference type="Proteomes" id="UP001212997">
    <property type="component" value="Unassembled WGS sequence"/>
</dbReference>
<feature type="compositionally biased region" description="Polar residues" evidence="7">
    <location>
        <begin position="1"/>
        <end position="10"/>
    </location>
</feature>
<dbReference type="AlphaFoldDB" id="A0AAD5YKW9"/>
<keyword evidence="3" id="KW-0677">Repeat</keyword>
<evidence type="ECO:0000256" key="2">
    <source>
        <dbReference type="ARBA" id="ARBA00022723"/>
    </source>
</evidence>
<evidence type="ECO:0000256" key="5">
    <source>
        <dbReference type="ARBA" id="ARBA00022833"/>
    </source>
</evidence>
<accession>A0AAD5YKW9</accession>
<name>A0AAD5YKW9_9APHY</name>
<dbReference type="GO" id="GO:0008270">
    <property type="term" value="F:zinc ion binding"/>
    <property type="evidence" value="ECO:0007669"/>
    <property type="project" value="UniProtKB-KW"/>
</dbReference>
<feature type="compositionally biased region" description="Polar residues" evidence="7">
    <location>
        <begin position="29"/>
        <end position="41"/>
    </location>
</feature>
<dbReference type="GO" id="GO:0000981">
    <property type="term" value="F:DNA-binding transcription factor activity, RNA polymerase II-specific"/>
    <property type="evidence" value="ECO:0007669"/>
    <property type="project" value="InterPro"/>
</dbReference>
<dbReference type="InterPro" id="IPR007219">
    <property type="entry name" value="XnlR_reg_dom"/>
</dbReference>
<dbReference type="Pfam" id="PF04082">
    <property type="entry name" value="Fungal_trans"/>
    <property type="match status" value="1"/>
</dbReference>
<keyword evidence="4" id="KW-0863">Zinc-finger</keyword>
<evidence type="ECO:0000256" key="7">
    <source>
        <dbReference type="SAM" id="MobiDB-lite"/>
    </source>
</evidence>
<dbReference type="GO" id="GO:0006351">
    <property type="term" value="P:DNA-templated transcription"/>
    <property type="evidence" value="ECO:0007669"/>
    <property type="project" value="InterPro"/>
</dbReference>
<evidence type="ECO:0000256" key="3">
    <source>
        <dbReference type="ARBA" id="ARBA00022737"/>
    </source>
</evidence>
<protein>
    <recommendedName>
        <fullName evidence="8">Xylanolytic transcriptional activator regulatory domain-containing protein</fullName>
    </recommendedName>
</protein>
<sequence>MPRWSPSSTPHAPRVVQPATPKSNPPTPEHTTTSPDLSDSFSRAIDISDRGPSFEGIAGYPGSSASLTLPSDAYSASSGSYASSGTANSDVAGNYQPQSGSTQFSFVQEAMQVQNQLNALFSNEMFDKFFVHAFPEDPSQPGAQIDGFSGFGLESPNEQSWDILSDFPFTISPVDVQPYMASVEPTHFEFTNVYQTGGANHGRILSPTPGPRSARSATPVAEPMRPTPAELQYYLHGPTFSLDEKPDILILAMQACGALYVKTPTAAQFIDRTLSSTRDQIVAAFASNPESLEDRIHLILAVVLLQTIGLFHNRPQQRAQSNVYHGMLVMMARQSGLLQSNANWTPPQLDDLNAGWKNWVFHETAKRSVSSPDMTASVGLTVLSRALSLSYLHDCCHSIFFNIRPTFLRDEVDLFLPCEDALWEAGSALEWHYVLTQASPYGVSTFERLRGGTQLQTSISRLSAIPTESQTPLILTPFSQFITIHAVLCILFEECNEKTEAYIINNSGSSPTSSSSRPDSRNQDQLPNVDPAIHYMLHNWLQCYIHSPHSCPQSDSLYVFFHDGLPFYWISQVVLLAFQERLPPFAPDTYSLNTSGEAKFCLLKEWFKNIREFLKRGEQGPTLFWDELMKIRIQGLKDGGDAVDAPSGLLEFFHHKQDRQ</sequence>
<reference evidence="9" key="1">
    <citation type="submission" date="2022-07" db="EMBL/GenBank/DDBJ databases">
        <title>Genome Sequence of Physisporinus lineatus.</title>
        <authorList>
            <person name="Buettner E."/>
        </authorList>
    </citation>
    <scope>NUCLEOTIDE SEQUENCE</scope>
    <source>
        <strain evidence="9">VT162</strain>
    </source>
</reference>
<organism evidence="9 10">
    <name type="scientific">Meripilus lineatus</name>
    <dbReference type="NCBI Taxonomy" id="2056292"/>
    <lineage>
        <taxon>Eukaryota</taxon>
        <taxon>Fungi</taxon>
        <taxon>Dikarya</taxon>
        <taxon>Basidiomycota</taxon>
        <taxon>Agaricomycotina</taxon>
        <taxon>Agaricomycetes</taxon>
        <taxon>Polyporales</taxon>
        <taxon>Meripilaceae</taxon>
        <taxon>Meripilus</taxon>
    </lineage>
</organism>
<evidence type="ECO:0000259" key="8">
    <source>
        <dbReference type="Pfam" id="PF04082"/>
    </source>
</evidence>
<proteinExistence type="predicted"/>
<keyword evidence="2" id="KW-0479">Metal-binding</keyword>
<gene>
    <name evidence="9" type="ORF">NLI96_g3376</name>
</gene>
<evidence type="ECO:0000256" key="1">
    <source>
        <dbReference type="ARBA" id="ARBA00004123"/>
    </source>
</evidence>
<keyword evidence="10" id="KW-1185">Reference proteome</keyword>
<dbReference type="GO" id="GO:0000785">
    <property type="term" value="C:chromatin"/>
    <property type="evidence" value="ECO:0007669"/>
    <property type="project" value="TreeGrafter"/>
</dbReference>
<keyword evidence="5" id="KW-0862">Zinc</keyword>
<dbReference type="PANTHER" id="PTHR40626">
    <property type="entry name" value="MIP31509P"/>
    <property type="match status" value="1"/>
</dbReference>
<comment type="subcellular location">
    <subcellularLocation>
        <location evidence="1">Nucleus</location>
    </subcellularLocation>
</comment>
<dbReference type="GO" id="GO:0000978">
    <property type="term" value="F:RNA polymerase II cis-regulatory region sequence-specific DNA binding"/>
    <property type="evidence" value="ECO:0007669"/>
    <property type="project" value="InterPro"/>
</dbReference>
<evidence type="ECO:0000256" key="4">
    <source>
        <dbReference type="ARBA" id="ARBA00022771"/>
    </source>
</evidence>
<evidence type="ECO:0000256" key="6">
    <source>
        <dbReference type="ARBA" id="ARBA00023242"/>
    </source>
</evidence>
<dbReference type="EMBL" id="JANAWD010000085">
    <property type="protein sequence ID" value="KAJ3487681.1"/>
    <property type="molecule type" value="Genomic_DNA"/>
</dbReference>